<evidence type="ECO:0000313" key="6">
    <source>
        <dbReference type="EMBL" id="QNE90435.1"/>
    </source>
</evidence>
<dbReference type="PANTHER" id="PTHR34934:SF1">
    <property type="entry name" value="FLAVIN-DEPENDENT THYMIDYLATE SYNTHASE"/>
    <property type="match status" value="1"/>
</dbReference>
<sequence length="243" mass="26285">MLPDLRVGANDSVWAPGGPAADAEALVEFAGRARYESFGNPNPRTADTEAYVHHVMEMGHRDLLEHASATMFIRGLSYTAAREILDTPGLHVTRSSAPRTLPEALEVVVPADIKGDEQLERLFLRAVEDTNFVYNELVAGLEEALADEDNALVRTKRVQEAARAIMPQATDTPLLVTGSVAQWREFIVRCGGRLASPETRAVSIGVLELLRGRSPVLVDDLVVTRADDPSGGGEGAEYVVSQI</sequence>
<dbReference type="AlphaFoldDB" id="A0A7G7CS69"/>
<dbReference type="Proteomes" id="UP000515743">
    <property type="component" value="Chromosome"/>
</dbReference>
<dbReference type="Gene3D" id="6.10.140.450">
    <property type="match status" value="1"/>
</dbReference>
<dbReference type="CDD" id="cd20175">
    <property type="entry name" value="ThyX"/>
    <property type="match status" value="1"/>
</dbReference>
<evidence type="ECO:0000256" key="4">
    <source>
        <dbReference type="ARBA" id="ARBA00022827"/>
    </source>
</evidence>
<dbReference type="GO" id="GO:0006231">
    <property type="term" value="P:dTMP biosynthetic process"/>
    <property type="evidence" value="ECO:0007669"/>
    <property type="project" value="InterPro"/>
</dbReference>
<evidence type="ECO:0000256" key="1">
    <source>
        <dbReference type="ARBA" id="ARBA00022603"/>
    </source>
</evidence>
<dbReference type="KEGG" id="cik:H0194_01380"/>
<dbReference type="GO" id="GO:0004799">
    <property type="term" value="F:thymidylate synthase activity"/>
    <property type="evidence" value="ECO:0007669"/>
    <property type="project" value="TreeGrafter"/>
</dbReference>
<dbReference type="GO" id="GO:0050660">
    <property type="term" value="F:flavin adenine dinucleotide binding"/>
    <property type="evidence" value="ECO:0007669"/>
    <property type="project" value="InterPro"/>
</dbReference>
<dbReference type="GO" id="GO:0032259">
    <property type="term" value="P:methylation"/>
    <property type="evidence" value="ECO:0007669"/>
    <property type="project" value="UniProtKB-KW"/>
</dbReference>
<dbReference type="PANTHER" id="PTHR34934">
    <property type="entry name" value="FLAVIN-DEPENDENT THYMIDYLATE SYNTHASE"/>
    <property type="match status" value="1"/>
</dbReference>
<keyword evidence="4" id="KW-0274">FAD</keyword>
<keyword evidence="2" id="KW-0285">Flavoprotein</keyword>
<proteinExistence type="predicted"/>
<keyword evidence="1" id="KW-0808">Transferase</keyword>
<evidence type="ECO:0000256" key="5">
    <source>
        <dbReference type="ARBA" id="ARBA00022857"/>
    </source>
</evidence>
<keyword evidence="7" id="KW-1185">Reference proteome</keyword>
<accession>A0A7G7CS69</accession>
<reference evidence="6 7" key="1">
    <citation type="submission" date="2020-07" db="EMBL/GenBank/DDBJ databases">
        <title>Complete genome and description of Corynebacterium incognita strain Marseille-Q3630 sp. nov.</title>
        <authorList>
            <person name="Boxberger M."/>
        </authorList>
    </citation>
    <scope>NUCLEOTIDE SEQUENCE [LARGE SCALE GENOMIC DNA]</scope>
    <source>
        <strain evidence="6 7">Marseille-Q3630</strain>
    </source>
</reference>
<dbReference type="SUPFAM" id="SSF69796">
    <property type="entry name" value="Thymidylate synthase-complementing protein Thy1"/>
    <property type="match status" value="1"/>
</dbReference>
<dbReference type="InterPro" id="IPR003669">
    <property type="entry name" value="Thymidylate_synthase_ThyX"/>
</dbReference>
<dbReference type="Pfam" id="PF02511">
    <property type="entry name" value="Thy1"/>
    <property type="match status" value="1"/>
</dbReference>
<gene>
    <name evidence="6" type="ORF">H0194_01380</name>
</gene>
<evidence type="ECO:0000256" key="2">
    <source>
        <dbReference type="ARBA" id="ARBA00022630"/>
    </source>
</evidence>
<name>A0A7G7CS69_9CORY</name>
<evidence type="ECO:0000313" key="7">
    <source>
        <dbReference type="Proteomes" id="UP000515743"/>
    </source>
</evidence>
<keyword evidence="5" id="KW-0521">NADP</keyword>
<dbReference type="InterPro" id="IPR036098">
    <property type="entry name" value="Thymidylate_synthase_ThyX_sf"/>
</dbReference>
<organism evidence="6 7">
    <name type="scientific">Corynebacterium incognita</name>
    <dbReference type="NCBI Taxonomy" id="2754725"/>
    <lineage>
        <taxon>Bacteria</taxon>
        <taxon>Bacillati</taxon>
        <taxon>Actinomycetota</taxon>
        <taxon>Actinomycetes</taxon>
        <taxon>Mycobacteriales</taxon>
        <taxon>Corynebacteriaceae</taxon>
        <taxon>Corynebacterium</taxon>
    </lineage>
</organism>
<keyword evidence="1" id="KW-0489">Methyltransferase</keyword>
<keyword evidence="3" id="KW-0545">Nucleotide biosynthesis</keyword>
<dbReference type="EMBL" id="CP059404">
    <property type="protein sequence ID" value="QNE90435.1"/>
    <property type="molecule type" value="Genomic_DNA"/>
</dbReference>
<dbReference type="PROSITE" id="PS51331">
    <property type="entry name" value="THYX"/>
    <property type="match status" value="1"/>
</dbReference>
<dbReference type="GO" id="GO:0050797">
    <property type="term" value="F:thymidylate synthase (FAD) activity"/>
    <property type="evidence" value="ECO:0007669"/>
    <property type="project" value="InterPro"/>
</dbReference>
<protein>
    <submittedName>
        <fullName evidence="6">FAD-dependent thymidylate synthase</fullName>
    </submittedName>
</protein>
<dbReference type="GO" id="GO:0070402">
    <property type="term" value="F:NADPH binding"/>
    <property type="evidence" value="ECO:0007669"/>
    <property type="project" value="TreeGrafter"/>
</dbReference>
<dbReference type="Gene3D" id="6.10.140.440">
    <property type="match status" value="1"/>
</dbReference>
<evidence type="ECO:0000256" key="3">
    <source>
        <dbReference type="ARBA" id="ARBA00022727"/>
    </source>
</evidence>